<evidence type="ECO:0000313" key="2">
    <source>
        <dbReference type="EnsemblProtists" id="EOD14293"/>
    </source>
</evidence>
<dbReference type="HOGENOM" id="CLU_2091099_0_0_1"/>
<feature type="compositionally biased region" description="Low complexity" evidence="1">
    <location>
        <begin position="58"/>
        <end position="68"/>
    </location>
</feature>
<sequence>LRRCSPFTVAPFSRRCSSHSPSPSTADAKGRVATAAAGVQPSDAGCADALHRHDVCRPAPHSPSAHAPEQPDAARDERQAALGGSGEPRRLPQHGLRSCGEHRAEATPESRDVALPP</sequence>
<feature type="region of interest" description="Disordered" evidence="1">
    <location>
        <begin position="12"/>
        <end position="36"/>
    </location>
</feature>
<feature type="region of interest" description="Disordered" evidence="1">
    <location>
        <begin position="54"/>
        <end position="117"/>
    </location>
</feature>
<reference evidence="2" key="2">
    <citation type="submission" date="2024-10" db="UniProtKB">
        <authorList>
            <consortium name="EnsemblProtists"/>
        </authorList>
    </citation>
    <scope>IDENTIFICATION</scope>
</reference>
<dbReference type="GeneID" id="17260442"/>
<feature type="compositionally biased region" description="Basic and acidic residues" evidence="1">
    <location>
        <begin position="99"/>
        <end position="117"/>
    </location>
</feature>
<name>A0A0D3ISQ8_EMIH1</name>
<dbReference type="Proteomes" id="UP000013827">
    <property type="component" value="Unassembled WGS sequence"/>
</dbReference>
<dbReference type="EnsemblProtists" id="EOD14293">
    <property type="protein sequence ID" value="EOD14293"/>
    <property type="gene ID" value="EMIHUDRAFT_445713"/>
</dbReference>
<keyword evidence="3" id="KW-1185">Reference proteome</keyword>
<dbReference type="RefSeq" id="XP_005766722.1">
    <property type="nucleotide sequence ID" value="XM_005766665.1"/>
</dbReference>
<proteinExistence type="predicted"/>
<dbReference type="PaxDb" id="2903-EOD14293"/>
<accession>A0A0D3ISQ8</accession>
<feature type="compositionally biased region" description="Low complexity" evidence="1">
    <location>
        <begin position="13"/>
        <end position="24"/>
    </location>
</feature>
<evidence type="ECO:0000313" key="3">
    <source>
        <dbReference type="Proteomes" id="UP000013827"/>
    </source>
</evidence>
<reference evidence="3" key="1">
    <citation type="journal article" date="2013" name="Nature">
        <title>Pan genome of the phytoplankton Emiliania underpins its global distribution.</title>
        <authorList>
            <person name="Read B.A."/>
            <person name="Kegel J."/>
            <person name="Klute M.J."/>
            <person name="Kuo A."/>
            <person name="Lefebvre S.C."/>
            <person name="Maumus F."/>
            <person name="Mayer C."/>
            <person name="Miller J."/>
            <person name="Monier A."/>
            <person name="Salamov A."/>
            <person name="Young J."/>
            <person name="Aguilar M."/>
            <person name="Claverie J.M."/>
            <person name="Frickenhaus S."/>
            <person name="Gonzalez K."/>
            <person name="Herman E.K."/>
            <person name="Lin Y.C."/>
            <person name="Napier J."/>
            <person name="Ogata H."/>
            <person name="Sarno A.F."/>
            <person name="Shmutz J."/>
            <person name="Schroeder D."/>
            <person name="de Vargas C."/>
            <person name="Verret F."/>
            <person name="von Dassow P."/>
            <person name="Valentin K."/>
            <person name="Van de Peer Y."/>
            <person name="Wheeler G."/>
            <person name="Dacks J.B."/>
            <person name="Delwiche C.F."/>
            <person name="Dyhrman S.T."/>
            <person name="Glockner G."/>
            <person name="John U."/>
            <person name="Richards T."/>
            <person name="Worden A.Z."/>
            <person name="Zhang X."/>
            <person name="Grigoriev I.V."/>
            <person name="Allen A.E."/>
            <person name="Bidle K."/>
            <person name="Borodovsky M."/>
            <person name="Bowler C."/>
            <person name="Brownlee C."/>
            <person name="Cock J.M."/>
            <person name="Elias M."/>
            <person name="Gladyshev V.N."/>
            <person name="Groth M."/>
            <person name="Guda C."/>
            <person name="Hadaegh A."/>
            <person name="Iglesias-Rodriguez M.D."/>
            <person name="Jenkins J."/>
            <person name="Jones B.M."/>
            <person name="Lawson T."/>
            <person name="Leese F."/>
            <person name="Lindquist E."/>
            <person name="Lobanov A."/>
            <person name="Lomsadze A."/>
            <person name="Malik S.B."/>
            <person name="Marsh M.E."/>
            <person name="Mackinder L."/>
            <person name="Mock T."/>
            <person name="Mueller-Roeber B."/>
            <person name="Pagarete A."/>
            <person name="Parker M."/>
            <person name="Probert I."/>
            <person name="Quesneville H."/>
            <person name="Raines C."/>
            <person name="Rensing S.A."/>
            <person name="Riano-Pachon D.M."/>
            <person name="Richier S."/>
            <person name="Rokitta S."/>
            <person name="Shiraiwa Y."/>
            <person name="Soanes D.M."/>
            <person name="van der Giezen M."/>
            <person name="Wahlund T.M."/>
            <person name="Williams B."/>
            <person name="Wilson W."/>
            <person name="Wolfe G."/>
            <person name="Wurch L.L."/>
        </authorList>
    </citation>
    <scope>NUCLEOTIDE SEQUENCE</scope>
</reference>
<dbReference type="KEGG" id="ehx:EMIHUDRAFT_445713"/>
<evidence type="ECO:0000256" key="1">
    <source>
        <dbReference type="SAM" id="MobiDB-lite"/>
    </source>
</evidence>
<dbReference type="AlphaFoldDB" id="A0A0D3ISQ8"/>
<organism evidence="2 3">
    <name type="scientific">Emiliania huxleyi (strain CCMP1516)</name>
    <dbReference type="NCBI Taxonomy" id="280463"/>
    <lineage>
        <taxon>Eukaryota</taxon>
        <taxon>Haptista</taxon>
        <taxon>Haptophyta</taxon>
        <taxon>Prymnesiophyceae</taxon>
        <taxon>Isochrysidales</taxon>
        <taxon>Noelaerhabdaceae</taxon>
        <taxon>Emiliania</taxon>
    </lineage>
</organism>
<protein>
    <submittedName>
        <fullName evidence="2">Uncharacterized protein</fullName>
    </submittedName>
</protein>